<evidence type="ECO:0000313" key="9">
    <source>
        <dbReference type="EMBL" id="RDB56637.1"/>
    </source>
</evidence>
<dbReference type="PANTHER" id="PTHR30012">
    <property type="entry name" value="GENERAL SECRETION PATHWAY PROTEIN"/>
    <property type="match status" value="1"/>
</dbReference>
<evidence type="ECO:0000259" key="8">
    <source>
        <dbReference type="Pfam" id="PF00482"/>
    </source>
</evidence>
<keyword evidence="4 7" id="KW-0812">Transmembrane</keyword>
<keyword evidence="5 7" id="KW-1133">Transmembrane helix</keyword>
<sequence length="350" mass="37375">MTGKLLESGAISAFCSSVATMLAAGVQTDEAVHMLAENREQSEFKRVCDAVYSKVVEGSNLADAMEATGAFPAYATETVRVGEASGRTERVLRSLGRYYDSEGRAFAKLRNSVGYPAALLCIMSVILVFTVAIILPIFSSAYENLSGSMTSGSFNTVGASIAIGWIALAIVLVATVAALYVAICARNESGRDRVTKMFERYPGTRRAMYQLALSRFVSALSSLVASGVQEEEAMRKAMATIDHAKLQAELQAAYDSMIDLENPRSLAQAIVEHEIVEPVYGRMLLMGTRAGSVDEVLGHLAQVFFDDANMQIDAAVDRVEPTLAAFLTIAVGATLIAVMLPLIGIMGSIA</sequence>
<dbReference type="AlphaFoldDB" id="A0A369LDB8"/>
<comment type="caution">
    <text evidence="9">The sequence shown here is derived from an EMBL/GenBank/DDBJ whole genome shotgun (WGS) entry which is preliminary data.</text>
</comment>
<keyword evidence="10" id="KW-1185">Reference proteome</keyword>
<dbReference type="GO" id="GO:0005886">
    <property type="term" value="C:plasma membrane"/>
    <property type="evidence" value="ECO:0007669"/>
    <property type="project" value="UniProtKB-SubCell"/>
</dbReference>
<dbReference type="Pfam" id="PF00482">
    <property type="entry name" value="T2SSF"/>
    <property type="match status" value="2"/>
</dbReference>
<feature type="domain" description="Type II secretion system protein GspF" evidence="8">
    <location>
        <begin position="216"/>
        <end position="341"/>
    </location>
</feature>
<proteinExistence type="inferred from homology"/>
<dbReference type="EMBL" id="PPTP01000002">
    <property type="protein sequence ID" value="RDB56637.1"/>
    <property type="molecule type" value="Genomic_DNA"/>
</dbReference>
<feature type="domain" description="Type II secretion system protein GspF" evidence="8">
    <location>
        <begin position="14"/>
        <end position="136"/>
    </location>
</feature>
<dbReference type="InterPro" id="IPR003004">
    <property type="entry name" value="GspF/PilC"/>
</dbReference>
<dbReference type="RefSeq" id="WP_114620153.1">
    <property type="nucleotide sequence ID" value="NZ_CAJKON010000003.1"/>
</dbReference>
<evidence type="ECO:0000256" key="7">
    <source>
        <dbReference type="SAM" id="Phobius"/>
    </source>
</evidence>
<dbReference type="Proteomes" id="UP000253792">
    <property type="component" value="Unassembled WGS sequence"/>
</dbReference>
<organism evidence="9 10">
    <name type="scientific">Senegalimassilia anaerobia</name>
    <dbReference type="NCBI Taxonomy" id="1473216"/>
    <lineage>
        <taxon>Bacteria</taxon>
        <taxon>Bacillati</taxon>
        <taxon>Actinomycetota</taxon>
        <taxon>Coriobacteriia</taxon>
        <taxon>Coriobacteriales</taxon>
        <taxon>Coriobacteriaceae</taxon>
        <taxon>Senegalimassilia</taxon>
    </lineage>
</organism>
<keyword evidence="6 7" id="KW-0472">Membrane</keyword>
<evidence type="ECO:0000256" key="4">
    <source>
        <dbReference type="ARBA" id="ARBA00022692"/>
    </source>
</evidence>
<gene>
    <name evidence="9" type="ORF">C1880_02385</name>
</gene>
<feature type="transmembrane region" description="Helical" evidence="7">
    <location>
        <begin position="323"/>
        <end position="345"/>
    </location>
</feature>
<evidence type="ECO:0000313" key="10">
    <source>
        <dbReference type="Proteomes" id="UP000253792"/>
    </source>
</evidence>
<reference evidence="9 10" key="1">
    <citation type="journal article" date="2018" name="Elife">
        <title>Discovery and characterization of a prevalent human gut bacterial enzyme sufficient for the inactivation of a family of plant toxins.</title>
        <authorList>
            <person name="Koppel N."/>
            <person name="Bisanz J.E."/>
            <person name="Pandelia M.E."/>
            <person name="Turnbaugh P.J."/>
            <person name="Balskus E.P."/>
        </authorList>
    </citation>
    <scope>NUCLEOTIDE SEQUENCE [LARGE SCALE GENOMIC DNA]</scope>
    <source>
        <strain evidence="10">anaerobia AP69FAA</strain>
    </source>
</reference>
<evidence type="ECO:0000256" key="1">
    <source>
        <dbReference type="ARBA" id="ARBA00004651"/>
    </source>
</evidence>
<dbReference type="InterPro" id="IPR018076">
    <property type="entry name" value="T2SS_GspF_dom"/>
</dbReference>
<name>A0A369LDB8_9ACTN</name>
<dbReference type="STRING" id="1034345.GCA_000236865_00919"/>
<comment type="similarity">
    <text evidence="2">Belongs to the GSP F family.</text>
</comment>
<dbReference type="OrthoDB" id="1733538at2"/>
<evidence type="ECO:0000256" key="2">
    <source>
        <dbReference type="ARBA" id="ARBA00005745"/>
    </source>
</evidence>
<comment type="subcellular location">
    <subcellularLocation>
        <location evidence="1">Cell membrane</location>
        <topology evidence="1">Multi-pass membrane protein</topology>
    </subcellularLocation>
</comment>
<evidence type="ECO:0000256" key="6">
    <source>
        <dbReference type="ARBA" id="ARBA00023136"/>
    </source>
</evidence>
<evidence type="ECO:0000256" key="3">
    <source>
        <dbReference type="ARBA" id="ARBA00022475"/>
    </source>
</evidence>
<evidence type="ECO:0000256" key="5">
    <source>
        <dbReference type="ARBA" id="ARBA00022989"/>
    </source>
</evidence>
<dbReference type="PANTHER" id="PTHR30012:SF0">
    <property type="entry name" value="TYPE II SECRETION SYSTEM PROTEIN F-RELATED"/>
    <property type="match status" value="1"/>
</dbReference>
<feature type="transmembrane region" description="Helical" evidence="7">
    <location>
        <begin position="162"/>
        <end position="186"/>
    </location>
</feature>
<dbReference type="Gene3D" id="1.20.81.30">
    <property type="entry name" value="Type II secretion system (T2SS), domain F"/>
    <property type="match status" value="2"/>
</dbReference>
<keyword evidence="3" id="KW-1003">Cell membrane</keyword>
<protein>
    <submittedName>
        <fullName evidence="9">Type II secretion system protein</fullName>
    </submittedName>
</protein>
<accession>A0A369LDB8</accession>
<dbReference type="InterPro" id="IPR042094">
    <property type="entry name" value="T2SS_GspF_sf"/>
</dbReference>
<feature type="transmembrane region" description="Helical" evidence="7">
    <location>
        <begin position="117"/>
        <end position="142"/>
    </location>
</feature>